<gene>
    <name evidence="2" type="ORF">SLS63_009664</name>
</gene>
<evidence type="ECO:0000313" key="2">
    <source>
        <dbReference type="EMBL" id="KAK7720881.1"/>
    </source>
</evidence>
<proteinExistence type="predicted"/>
<dbReference type="InterPro" id="IPR010730">
    <property type="entry name" value="HET"/>
</dbReference>
<dbReference type="Proteomes" id="UP001430848">
    <property type="component" value="Unassembled WGS sequence"/>
</dbReference>
<evidence type="ECO:0000259" key="1">
    <source>
        <dbReference type="Pfam" id="PF06985"/>
    </source>
</evidence>
<accession>A0ABR1NZB0</accession>
<comment type="caution">
    <text evidence="2">The sequence shown here is derived from an EMBL/GenBank/DDBJ whole genome shotgun (WGS) entry which is preliminary data.</text>
</comment>
<feature type="domain" description="Heterokaryon incompatibility" evidence="1">
    <location>
        <begin position="46"/>
        <end position="201"/>
    </location>
</feature>
<reference evidence="2 3" key="1">
    <citation type="submission" date="2024-02" db="EMBL/GenBank/DDBJ databases">
        <title>De novo assembly and annotation of 12 fungi associated with fruit tree decline syndrome in Ontario, Canada.</title>
        <authorList>
            <person name="Sulman M."/>
            <person name="Ellouze W."/>
            <person name="Ilyukhin E."/>
        </authorList>
    </citation>
    <scope>NUCLEOTIDE SEQUENCE [LARGE SCALE GENOMIC DNA]</scope>
    <source>
        <strain evidence="2 3">M169</strain>
    </source>
</reference>
<sequence>MRLPLGEAAIASEPLKSLPTRVVDLGESDDPDQIRLFHSRGSIGQYMTLSHRWGSNSLFHSVKLTKDNLDGYCRAIPYSALTKTFKDAFKICQNLGFRYIWVDALCIIQDDEADWEREAMRMGDIFEGSECTIAAVDSLDARGETDHGLFMPRHGPRTSIDVPCLEDINTEQDIRLENIRRRFDLAVEGSRWSERGWVFQEKALSRRMVYYTKDQLFWTCTEACHDEQNTEYEFSSQRKTVLMLGCKSPEDELSSEKEAPLASLRTSVRTAWGSSMNTSFQEVFENYSRSKFTHWSDRTVAINSLFSRIEKHSGILFRAGISSTTAARDLLWEPLKPHEVESHHGKTTDGAVFPKMRSIRMTELVAYGLLLRSRFLIIPFSA</sequence>
<organism evidence="2 3">
    <name type="scientific">Diaporthe eres</name>
    <name type="common">Phomopsis oblonga</name>
    <dbReference type="NCBI Taxonomy" id="83184"/>
    <lineage>
        <taxon>Eukaryota</taxon>
        <taxon>Fungi</taxon>
        <taxon>Dikarya</taxon>
        <taxon>Ascomycota</taxon>
        <taxon>Pezizomycotina</taxon>
        <taxon>Sordariomycetes</taxon>
        <taxon>Sordariomycetidae</taxon>
        <taxon>Diaporthales</taxon>
        <taxon>Diaporthaceae</taxon>
        <taxon>Diaporthe</taxon>
        <taxon>Diaporthe eres species complex</taxon>
    </lineage>
</organism>
<name>A0ABR1NZB0_DIAER</name>
<dbReference type="PANTHER" id="PTHR33112:SF16">
    <property type="entry name" value="HETEROKARYON INCOMPATIBILITY DOMAIN-CONTAINING PROTEIN"/>
    <property type="match status" value="1"/>
</dbReference>
<protein>
    <recommendedName>
        <fullName evidence="1">Heterokaryon incompatibility domain-containing protein</fullName>
    </recommendedName>
</protein>
<evidence type="ECO:0000313" key="3">
    <source>
        <dbReference type="Proteomes" id="UP001430848"/>
    </source>
</evidence>
<dbReference type="PANTHER" id="PTHR33112">
    <property type="entry name" value="DOMAIN PROTEIN, PUTATIVE-RELATED"/>
    <property type="match status" value="1"/>
</dbReference>
<keyword evidence="3" id="KW-1185">Reference proteome</keyword>
<dbReference type="EMBL" id="JAKNSF020000072">
    <property type="protein sequence ID" value="KAK7720881.1"/>
    <property type="molecule type" value="Genomic_DNA"/>
</dbReference>
<dbReference type="Pfam" id="PF06985">
    <property type="entry name" value="HET"/>
    <property type="match status" value="1"/>
</dbReference>